<comment type="similarity">
    <text evidence="1">Belongs to the thioesterase PaaI family.</text>
</comment>
<dbReference type="AlphaFoldDB" id="A0A811R452"/>
<evidence type="ECO:0000259" key="2">
    <source>
        <dbReference type="Pfam" id="PF03061"/>
    </source>
</evidence>
<evidence type="ECO:0000313" key="4">
    <source>
        <dbReference type="Proteomes" id="UP000604825"/>
    </source>
</evidence>
<dbReference type="OrthoDB" id="46529at2759"/>
<evidence type="ECO:0000313" key="3">
    <source>
        <dbReference type="EMBL" id="CAD6264816.1"/>
    </source>
</evidence>
<dbReference type="InterPro" id="IPR029069">
    <property type="entry name" value="HotDog_dom_sf"/>
</dbReference>
<dbReference type="InterPro" id="IPR006683">
    <property type="entry name" value="Thioestr_dom"/>
</dbReference>
<dbReference type="Proteomes" id="UP000604825">
    <property type="component" value="Unassembled WGS sequence"/>
</dbReference>
<dbReference type="PANTHER" id="PTHR21660:SF40">
    <property type="entry name" value="OS01G0229600 PROTEIN"/>
    <property type="match status" value="1"/>
</dbReference>
<dbReference type="EMBL" id="CAJGYO010000013">
    <property type="protein sequence ID" value="CAD6264816.1"/>
    <property type="molecule type" value="Genomic_DNA"/>
</dbReference>
<sequence>MGDAGETRSLRLAATARKWLEDVSIDREGHVHPAVASGGQALAVPATAGARVSLAEPGRVICSLRVRAPLTVRCLALSADATSSASARERASWMLSEPGSDLVLSCSRAFARMQDAGGRWHAGAIAAAADNVCAAAVFTVLGADVLTVQYGLSYFSPAHHDEEVEMDGRVVGRKGKLVAVTVEVRKKESGELVAICRQWMAPIQLTTKCNTSTSSKL</sequence>
<dbReference type="Pfam" id="PF03061">
    <property type="entry name" value="4HBT"/>
    <property type="match status" value="1"/>
</dbReference>
<comment type="caution">
    <text evidence="3">The sequence shown here is derived from an EMBL/GenBank/DDBJ whole genome shotgun (WGS) entry which is preliminary data.</text>
</comment>
<keyword evidence="4" id="KW-1185">Reference proteome</keyword>
<dbReference type="GO" id="GO:0047617">
    <property type="term" value="F:fatty acyl-CoA hydrolase activity"/>
    <property type="evidence" value="ECO:0007669"/>
    <property type="project" value="InterPro"/>
</dbReference>
<organism evidence="3 4">
    <name type="scientific">Miscanthus lutarioriparius</name>
    <dbReference type="NCBI Taxonomy" id="422564"/>
    <lineage>
        <taxon>Eukaryota</taxon>
        <taxon>Viridiplantae</taxon>
        <taxon>Streptophyta</taxon>
        <taxon>Embryophyta</taxon>
        <taxon>Tracheophyta</taxon>
        <taxon>Spermatophyta</taxon>
        <taxon>Magnoliopsida</taxon>
        <taxon>Liliopsida</taxon>
        <taxon>Poales</taxon>
        <taxon>Poaceae</taxon>
        <taxon>PACMAD clade</taxon>
        <taxon>Panicoideae</taxon>
        <taxon>Andropogonodae</taxon>
        <taxon>Andropogoneae</taxon>
        <taxon>Saccharinae</taxon>
        <taxon>Miscanthus</taxon>
    </lineage>
</organism>
<proteinExistence type="inferred from homology"/>
<evidence type="ECO:0000256" key="1">
    <source>
        <dbReference type="ARBA" id="ARBA00008324"/>
    </source>
</evidence>
<protein>
    <recommendedName>
        <fullName evidence="2">Thioesterase domain-containing protein</fullName>
    </recommendedName>
</protein>
<accession>A0A811R452</accession>
<dbReference type="CDD" id="cd03440">
    <property type="entry name" value="hot_dog"/>
    <property type="match status" value="1"/>
</dbReference>
<feature type="domain" description="Thioesterase" evidence="2">
    <location>
        <begin position="117"/>
        <end position="191"/>
    </location>
</feature>
<dbReference type="PANTHER" id="PTHR21660">
    <property type="entry name" value="THIOESTERASE SUPERFAMILY MEMBER-RELATED"/>
    <property type="match status" value="1"/>
</dbReference>
<dbReference type="InterPro" id="IPR039298">
    <property type="entry name" value="ACOT13"/>
</dbReference>
<name>A0A811R452_9POAL</name>
<dbReference type="SUPFAM" id="SSF54637">
    <property type="entry name" value="Thioesterase/thiol ester dehydrase-isomerase"/>
    <property type="match status" value="1"/>
</dbReference>
<reference evidence="3" key="1">
    <citation type="submission" date="2020-10" db="EMBL/GenBank/DDBJ databases">
        <authorList>
            <person name="Han B."/>
            <person name="Lu T."/>
            <person name="Zhao Q."/>
            <person name="Huang X."/>
            <person name="Zhao Y."/>
        </authorList>
    </citation>
    <scope>NUCLEOTIDE SEQUENCE</scope>
</reference>
<dbReference type="Gene3D" id="3.10.129.10">
    <property type="entry name" value="Hotdog Thioesterase"/>
    <property type="match status" value="1"/>
</dbReference>
<gene>
    <name evidence="3" type="ORF">NCGR_LOCUS48121</name>
</gene>